<comment type="subcellular location">
    <subcellularLocation>
        <location evidence="1">Membrane</location>
        <topology evidence="1">Multi-pass membrane protein</topology>
    </subcellularLocation>
</comment>
<evidence type="ECO:0000313" key="10">
    <source>
        <dbReference type="WBParaSite" id="ASIM_0001981801-mRNA-1"/>
    </source>
</evidence>
<keyword evidence="5 6" id="KW-0472">Membrane</keyword>
<evidence type="ECO:0000259" key="7">
    <source>
        <dbReference type="Pfam" id="PF03600"/>
    </source>
</evidence>
<accession>A0A0M3KFQ7</accession>
<keyword evidence="2" id="KW-0813">Transport</keyword>
<evidence type="ECO:0000256" key="4">
    <source>
        <dbReference type="ARBA" id="ARBA00022989"/>
    </source>
</evidence>
<feature type="domain" description="Citrate transporter-like" evidence="7">
    <location>
        <begin position="3"/>
        <end position="185"/>
    </location>
</feature>
<gene>
    <name evidence="8" type="ORF">ASIM_LOCUS19207</name>
</gene>
<evidence type="ECO:0000256" key="1">
    <source>
        <dbReference type="ARBA" id="ARBA00004141"/>
    </source>
</evidence>
<dbReference type="AlphaFoldDB" id="A0A0M3KFQ7"/>
<sequence>MSYWLFEVVAIPITALLPILLFPALGIISTHEICSSYLKDTSLLILCTLMIALAVEESSLHNRLALFVLSKFGGYPLAVMIAISSVVTFISIWVTNTSATALTLPITIRILELMIQTRSFSVESNGTHGHGKSKSRNSVKERLKFDLLSCEDRALCKTLVLICAHGALIGGTAMVTGSSTNLIFRELYHTQHSISSFA</sequence>
<dbReference type="GO" id="GO:0015141">
    <property type="term" value="F:succinate transmembrane transporter activity"/>
    <property type="evidence" value="ECO:0007669"/>
    <property type="project" value="TreeGrafter"/>
</dbReference>
<keyword evidence="4 6" id="KW-1133">Transmembrane helix</keyword>
<proteinExistence type="predicted"/>
<dbReference type="EMBL" id="UYRR01036817">
    <property type="protein sequence ID" value="VDK68130.1"/>
    <property type="molecule type" value="Genomic_DNA"/>
</dbReference>
<dbReference type="InterPro" id="IPR004680">
    <property type="entry name" value="Cit_transptr-like_dom"/>
</dbReference>
<dbReference type="OrthoDB" id="6493944at2759"/>
<dbReference type="GO" id="GO:0005886">
    <property type="term" value="C:plasma membrane"/>
    <property type="evidence" value="ECO:0007669"/>
    <property type="project" value="TreeGrafter"/>
</dbReference>
<keyword evidence="3 6" id="KW-0812">Transmembrane</keyword>
<evidence type="ECO:0000256" key="2">
    <source>
        <dbReference type="ARBA" id="ARBA00022448"/>
    </source>
</evidence>
<dbReference type="PANTHER" id="PTHR10283:SF77">
    <property type="entry name" value="PROTEIN CBG18085"/>
    <property type="match status" value="1"/>
</dbReference>
<protein>
    <submittedName>
        <fullName evidence="10">SLC13A9</fullName>
    </submittedName>
</protein>
<keyword evidence="9" id="KW-1185">Reference proteome</keyword>
<dbReference type="Proteomes" id="UP000267096">
    <property type="component" value="Unassembled WGS sequence"/>
</dbReference>
<dbReference type="GO" id="GO:0015137">
    <property type="term" value="F:citrate transmembrane transporter activity"/>
    <property type="evidence" value="ECO:0007669"/>
    <property type="project" value="TreeGrafter"/>
</dbReference>
<feature type="transmembrane region" description="Helical" evidence="6">
    <location>
        <begin position="75"/>
        <end position="94"/>
    </location>
</feature>
<dbReference type="Pfam" id="PF03600">
    <property type="entry name" value="CitMHS"/>
    <property type="match status" value="1"/>
</dbReference>
<dbReference type="PANTHER" id="PTHR10283">
    <property type="entry name" value="SOLUTE CARRIER FAMILY 13 MEMBER"/>
    <property type="match status" value="1"/>
</dbReference>
<organism evidence="10">
    <name type="scientific">Anisakis simplex</name>
    <name type="common">Herring worm</name>
    <dbReference type="NCBI Taxonomy" id="6269"/>
    <lineage>
        <taxon>Eukaryota</taxon>
        <taxon>Metazoa</taxon>
        <taxon>Ecdysozoa</taxon>
        <taxon>Nematoda</taxon>
        <taxon>Chromadorea</taxon>
        <taxon>Rhabditida</taxon>
        <taxon>Spirurina</taxon>
        <taxon>Ascaridomorpha</taxon>
        <taxon>Ascaridoidea</taxon>
        <taxon>Anisakidae</taxon>
        <taxon>Anisakis</taxon>
        <taxon>Anisakis simplex complex</taxon>
    </lineage>
</organism>
<evidence type="ECO:0000256" key="3">
    <source>
        <dbReference type="ARBA" id="ARBA00022692"/>
    </source>
</evidence>
<evidence type="ECO:0000256" key="5">
    <source>
        <dbReference type="ARBA" id="ARBA00023136"/>
    </source>
</evidence>
<feature type="transmembrane region" description="Helical" evidence="6">
    <location>
        <begin position="6"/>
        <end position="25"/>
    </location>
</feature>
<evidence type="ECO:0000256" key="6">
    <source>
        <dbReference type="SAM" id="Phobius"/>
    </source>
</evidence>
<evidence type="ECO:0000313" key="9">
    <source>
        <dbReference type="Proteomes" id="UP000267096"/>
    </source>
</evidence>
<dbReference type="WBParaSite" id="ASIM_0001981801-mRNA-1">
    <property type="protein sequence ID" value="ASIM_0001981801-mRNA-1"/>
    <property type="gene ID" value="ASIM_0001981801"/>
</dbReference>
<evidence type="ECO:0000313" key="8">
    <source>
        <dbReference type="EMBL" id="VDK68130.1"/>
    </source>
</evidence>
<reference evidence="10" key="1">
    <citation type="submission" date="2017-02" db="UniProtKB">
        <authorList>
            <consortium name="WormBaseParasite"/>
        </authorList>
    </citation>
    <scope>IDENTIFICATION</scope>
</reference>
<name>A0A0M3KFQ7_ANISI</name>
<reference evidence="8 9" key="2">
    <citation type="submission" date="2018-11" db="EMBL/GenBank/DDBJ databases">
        <authorList>
            <consortium name="Pathogen Informatics"/>
        </authorList>
    </citation>
    <scope>NUCLEOTIDE SEQUENCE [LARGE SCALE GENOMIC DNA]</scope>
</reference>